<feature type="compositionally biased region" description="Low complexity" evidence="1">
    <location>
        <begin position="214"/>
        <end position="231"/>
    </location>
</feature>
<evidence type="ECO:0000313" key="3">
    <source>
        <dbReference type="Proteomes" id="UP001551658"/>
    </source>
</evidence>
<evidence type="ECO:0000313" key="2">
    <source>
        <dbReference type="EMBL" id="MEV0368204.1"/>
    </source>
</evidence>
<evidence type="ECO:0000256" key="1">
    <source>
        <dbReference type="SAM" id="MobiDB-lite"/>
    </source>
</evidence>
<dbReference type="EMBL" id="JBFAIH010000073">
    <property type="protein sequence ID" value="MEV0368204.1"/>
    <property type="molecule type" value="Genomic_DNA"/>
</dbReference>
<proteinExistence type="predicted"/>
<sequence length="238" mass="25903">MTEKYTTAKPLFATVGATDAVYAAVVDAVTQVRERATDVNGRVRVEEARERFAGLPADVQTQFEQIRARLSELPSELPEDLAELREKFTAEELRKLAEQYYRQVVDLYADLAVRGEETVERLRANHLVEEQVGRVETLYKDASVRAEEVIGRVNGLIGRVRTESEPTPAPAAEATAPAAPEVLDAEVFEVAPEIAPEPVPEVAPEPTPAPPVKKAPAAKKVPAAKKAAPPKKAAPKKP</sequence>
<protein>
    <submittedName>
        <fullName evidence="2">Heparin-binding hemagglutinin</fullName>
    </submittedName>
</protein>
<feature type="compositionally biased region" description="Pro residues" evidence="1">
    <location>
        <begin position="195"/>
        <end position="213"/>
    </location>
</feature>
<feature type="region of interest" description="Disordered" evidence="1">
    <location>
        <begin position="194"/>
        <end position="238"/>
    </location>
</feature>
<gene>
    <name evidence="2" type="ORF">AB0H72_36545</name>
</gene>
<keyword evidence="3" id="KW-1185">Reference proteome</keyword>
<accession>A0ABV3FKG8</accession>
<dbReference type="Proteomes" id="UP001551658">
    <property type="component" value="Unassembled WGS sequence"/>
</dbReference>
<comment type="caution">
    <text evidence="2">The sequence shown here is derived from an EMBL/GenBank/DDBJ whole genome shotgun (WGS) entry which is preliminary data.</text>
</comment>
<reference evidence="2 3" key="1">
    <citation type="submission" date="2024-06" db="EMBL/GenBank/DDBJ databases">
        <title>The Natural Products Discovery Center: Release of the First 8490 Sequenced Strains for Exploring Actinobacteria Biosynthetic Diversity.</title>
        <authorList>
            <person name="Kalkreuter E."/>
            <person name="Kautsar S.A."/>
            <person name="Yang D."/>
            <person name="Bader C.D."/>
            <person name="Teijaro C.N."/>
            <person name="Fluegel L."/>
            <person name="Davis C.M."/>
            <person name="Simpson J.R."/>
            <person name="Lauterbach L."/>
            <person name="Steele A.D."/>
            <person name="Gui C."/>
            <person name="Meng S."/>
            <person name="Li G."/>
            <person name="Viehrig K."/>
            <person name="Ye F."/>
            <person name="Su P."/>
            <person name="Kiefer A.F."/>
            <person name="Nichols A."/>
            <person name="Cepeda A.J."/>
            <person name="Yan W."/>
            <person name="Fan B."/>
            <person name="Jiang Y."/>
            <person name="Adhikari A."/>
            <person name="Zheng C.-J."/>
            <person name="Schuster L."/>
            <person name="Cowan T.M."/>
            <person name="Smanski M.J."/>
            <person name="Chevrette M.G."/>
            <person name="De Carvalho L.P.S."/>
            <person name="Shen B."/>
        </authorList>
    </citation>
    <scope>NUCLEOTIDE SEQUENCE [LARGE SCALE GENOMIC DNA]</scope>
    <source>
        <strain evidence="2 3">NPDC050671</strain>
    </source>
</reference>
<organism evidence="2 3">
    <name type="scientific">Nocardia fusca</name>
    <dbReference type="NCBI Taxonomy" id="941183"/>
    <lineage>
        <taxon>Bacteria</taxon>
        <taxon>Bacillati</taxon>
        <taxon>Actinomycetota</taxon>
        <taxon>Actinomycetes</taxon>
        <taxon>Mycobacteriales</taxon>
        <taxon>Nocardiaceae</taxon>
        <taxon>Nocardia</taxon>
    </lineage>
</organism>
<dbReference type="RefSeq" id="WP_357988869.1">
    <property type="nucleotide sequence ID" value="NZ_JBFAIH010000073.1"/>
</dbReference>
<name>A0ABV3FKG8_9NOCA</name>